<dbReference type="RefSeq" id="WP_253478674.1">
    <property type="nucleotide sequence ID" value="NZ_JALJXV010000005.1"/>
</dbReference>
<evidence type="ECO:0000313" key="11">
    <source>
        <dbReference type="EMBL" id="MCP1675351.1"/>
    </source>
</evidence>
<feature type="domain" description="High potential iron-sulfur proteins family profile" evidence="10">
    <location>
        <begin position="37"/>
        <end position="110"/>
    </location>
</feature>
<dbReference type="PROSITE" id="PS51373">
    <property type="entry name" value="HIPIP"/>
    <property type="match status" value="1"/>
</dbReference>
<dbReference type="InterPro" id="IPR000170">
    <property type="entry name" value="High_potential_FeS_prot"/>
</dbReference>
<evidence type="ECO:0000256" key="5">
    <source>
        <dbReference type="ARBA" id="ARBA00022723"/>
    </source>
</evidence>
<evidence type="ECO:0000256" key="8">
    <source>
        <dbReference type="ARBA" id="ARBA00023004"/>
    </source>
</evidence>
<evidence type="ECO:0000256" key="7">
    <source>
        <dbReference type="ARBA" id="ARBA00022982"/>
    </source>
</evidence>
<evidence type="ECO:0000313" key="12">
    <source>
        <dbReference type="Proteomes" id="UP001205843"/>
    </source>
</evidence>
<dbReference type="Gene3D" id="4.10.490.10">
    <property type="entry name" value="High potential iron-sulphur protein"/>
    <property type="match status" value="1"/>
</dbReference>
<dbReference type="Pfam" id="PF01355">
    <property type="entry name" value="HIPIP"/>
    <property type="match status" value="1"/>
</dbReference>
<dbReference type="EMBL" id="JALJXV010000005">
    <property type="protein sequence ID" value="MCP1675351.1"/>
    <property type="molecule type" value="Genomic_DNA"/>
</dbReference>
<dbReference type="InterPro" id="IPR036369">
    <property type="entry name" value="HIPIP_sf"/>
</dbReference>
<dbReference type="NCBIfam" id="TIGR01409">
    <property type="entry name" value="TAT_signal_seq"/>
    <property type="match status" value="1"/>
</dbReference>
<evidence type="ECO:0000256" key="1">
    <source>
        <dbReference type="ARBA" id="ARBA00002137"/>
    </source>
</evidence>
<dbReference type="GO" id="GO:0046872">
    <property type="term" value="F:metal ion binding"/>
    <property type="evidence" value="ECO:0007669"/>
    <property type="project" value="UniProtKB-KW"/>
</dbReference>
<keyword evidence="7" id="KW-0249">Electron transport</keyword>
<dbReference type="SUPFAM" id="SSF57652">
    <property type="entry name" value="HIPIP (high potential iron protein)"/>
    <property type="match status" value="1"/>
</dbReference>
<evidence type="ECO:0000256" key="9">
    <source>
        <dbReference type="ARBA" id="ARBA00023014"/>
    </source>
</evidence>
<protein>
    <recommendedName>
        <fullName evidence="10">High potential iron-sulfur proteins family profile domain-containing protein</fullName>
    </recommendedName>
</protein>
<evidence type="ECO:0000259" key="10">
    <source>
        <dbReference type="PROSITE" id="PS51373"/>
    </source>
</evidence>
<organism evidence="11 12">
    <name type="scientific">Natronocella acetinitrilica</name>
    <dbReference type="NCBI Taxonomy" id="414046"/>
    <lineage>
        <taxon>Bacteria</taxon>
        <taxon>Pseudomonadati</taxon>
        <taxon>Pseudomonadota</taxon>
        <taxon>Gammaproteobacteria</taxon>
        <taxon>Chromatiales</taxon>
        <taxon>Ectothiorhodospiraceae</taxon>
        <taxon>Natronocella</taxon>
    </lineage>
</organism>
<dbReference type="GO" id="GO:0019646">
    <property type="term" value="P:aerobic electron transport chain"/>
    <property type="evidence" value="ECO:0007669"/>
    <property type="project" value="InterPro"/>
</dbReference>
<reference evidence="11" key="1">
    <citation type="submission" date="2022-03" db="EMBL/GenBank/DDBJ databases">
        <title>Genomic Encyclopedia of Type Strains, Phase III (KMG-III): the genomes of soil and plant-associated and newly described type strains.</title>
        <authorList>
            <person name="Whitman W."/>
        </authorList>
    </citation>
    <scope>NUCLEOTIDE SEQUENCE</scope>
    <source>
        <strain evidence="11">ANL 6-2</strain>
    </source>
</reference>
<comment type="caution">
    <text evidence="11">The sequence shown here is derived from an EMBL/GenBank/DDBJ whole genome shotgun (WGS) entry which is preliminary data.</text>
</comment>
<dbReference type="PROSITE" id="PS51318">
    <property type="entry name" value="TAT"/>
    <property type="match status" value="1"/>
</dbReference>
<dbReference type="InterPro" id="IPR006311">
    <property type="entry name" value="TAT_signal"/>
</dbReference>
<dbReference type="Proteomes" id="UP001205843">
    <property type="component" value="Unassembled WGS sequence"/>
</dbReference>
<comment type="function">
    <text evidence="1">Specific class of high-redox-potential 4Fe-4S ferredoxins. Functions in anaerobic electron transport in most purple and in some other photosynthetic bacteria and in at least one genus (Paracoccus) of halophilic, denitrifying bacteria.</text>
</comment>
<keyword evidence="6" id="KW-0732">Signal</keyword>
<name>A0AAE3KC58_9GAMM</name>
<keyword evidence="3" id="KW-0813">Transport</keyword>
<keyword evidence="12" id="KW-1185">Reference proteome</keyword>
<comment type="subunit">
    <text evidence="2">Homodimer.</text>
</comment>
<sequence length="110" mass="11720">MSEEKCSETRRRFLKTTALGVAAAPFASIVVHNRSALADMERLSESDEAAQAVAYVHDAADADDPAYEEGQICGNCALYSDQGDGWGGCSVFPDKLVAEEGWCNVWASAG</sequence>
<keyword evidence="8" id="KW-0408">Iron</keyword>
<dbReference type="AlphaFoldDB" id="A0AAE3KC58"/>
<keyword evidence="4" id="KW-0004">4Fe-4S</keyword>
<evidence type="ECO:0000256" key="3">
    <source>
        <dbReference type="ARBA" id="ARBA00022448"/>
    </source>
</evidence>
<gene>
    <name evidence="11" type="ORF">J2T57_002499</name>
</gene>
<dbReference type="GO" id="GO:0009055">
    <property type="term" value="F:electron transfer activity"/>
    <property type="evidence" value="ECO:0007669"/>
    <property type="project" value="InterPro"/>
</dbReference>
<keyword evidence="9" id="KW-0411">Iron-sulfur</keyword>
<proteinExistence type="predicted"/>
<accession>A0AAE3KC58</accession>
<dbReference type="GO" id="GO:0051539">
    <property type="term" value="F:4 iron, 4 sulfur cluster binding"/>
    <property type="evidence" value="ECO:0007669"/>
    <property type="project" value="UniProtKB-KW"/>
</dbReference>
<evidence type="ECO:0000256" key="6">
    <source>
        <dbReference type="ARBA" id="ARBA00022729"/>
    </source>
</evidence>
<keyword evidence="5" id="KW-0479">Metal-binding</keyword>
<dbReference type="InterPro" id="IPR019546">
    <property type="entry name" value="TAT_signal_bac_arc"/>
</dbReference>
<evidence type="ECO:0000256" key="4">
    <source>
        <dbReference type="ARBA" id="ARBA00022485"/>
    </source>
</evidence>
<evidence type="ECO:0000256" key="2">
    <source>
        <dbReference type="ARBA" id="ARBA00011738"/>
    </source>
</evidence>